<feature type="transmembrane region" description="Helical" evidence="12">
    <location>
        <begin position="105"/>
        <end position="126"/>
    </location>
</feature>
<dbReference type="SUPFAM" id="SSF50182">
    <property type="entry name" value="Sm-like ribonucleoproteins"/>
    <property type="match status" value="1"/>
</dbReference>
<comment type="caution">
    <text evidence="14">The sequence shown here is derived from an EMBL/GenBank/DDBJ whole genome shotgun (WGS) entry which is preliminary data.</text>
</comment>
<evidence type="ECO:0000256" key="6">
    <source>
        <dbReference type="ARBA" id="ARBA00023002"/>
    </source>
</evidence>
<dbReference type="PANTHER" id="PTHR23289">
    <property type="entry name" value="CYTOCHROME C OXIDASE ASSEMBLY PROTEIN COX15"/>
    <property type="match status" value="1"/>
</dbReference>
<evidence type="ECO:0000313" key="14">
    <source>
        <dbReference type="EMBL" id="ONH72461.1"/>
    </source>
</evidence>
<feature type="transmembrane region" description="Helical" evidence="12">
    <location>
        <begin position="318"/>
        <end position="341"/>
    </location>
</feature>
<organism evidence="14 15">
    <name type="scientific">Pichia kudriavzevii</name>
    <name type="common">Yeast</name>
    <name type="synonym">Issatchenkia orientalis</name>
    <dbReference type="NCBI Taxonomy" id="4909"/>
    <lineage>
        <taxon>Eukaryota</taxon>
        <taxon>Fungi</taxon>
        <taxon>Dikarya</taxon>
        <taxon>Ascomycota</taxon>
        <taxon>Saccharomycotina</taxon>
        <taxon>Pichiomycetes</taxon>
        <taxon>Pichiales</taxon>
        <taxon>Pichiaceae</taxon>
        <taxon>Pichia</taxon>
    </lineage>
</organism>
<comment type="pathway">
    <text evidence="10">Porphyrin-containing compound metabolism; heme A biosynthesis; heme A from heme O: step 1/1.</text>
</comment>
<dbReference type="Pfam" id="PF01423">
    <property type="entry name" value="LSM"/>
    <property type="match status" value="1"/>
</dbReference>
<evidence type="ECO:0000256" key="11">
    <source>
        <dbReference type="ARBA" id="ARBA00048044"/>
    </source>
</evidence>
<proteinExistence type="inferred from homology"/>
<feature type="transmembrane region" description="Helical" evidence="12">
    <location>
        <begin position="386"/>
        <end position="405"/>
    </location>
</feature>
<dbReference type="Proteomes" id="UP000189274">
    <property type="component" value="Unassembled WGS sequence"/>
</dbReference>
<dbReference type="InterPro" id="IPR023754">
    <property type="entry name" value="HemeA_Synthase_type2"/>
</dbReference>
<dbReference type="Gene3D" id="2.30.30.100">
    <property type="match status" value="1"/>
</dbReference>
<feature type="transmembrane region" description="Helical" evidence="12">
    <location>
        <begin position="221"/>
        <end position="243"/>
    </location>
</feature>
<dbReference type="GO" id="GO:0016653">
    <property type="term" value="F:oxidoreductase activity, acting on NAD(P)H, heme protein as acceptor"/>
    <property type="evidence" value="ECO:0007669"/>
    <property type="project" value="TreeGrafter"/>
</dbReference>
<evidence type="ECO:0000256" key="9">
    <source>
        <dbReference type="ARBA" id="ARBA00023136"/>
    </source>
</evidence>
<keyword evidence="8" id="KW-0350">Heme biosynthesis</keyword>
<keyword evidence="7" id="KW-0408">Iron</keyword>
<dbReference type="VEuPathDB" id="FungiDB:C5L36_0E04590"/>
<evidence type="ECO:0000256" key="4">
    <source>
        <dbReference type="ARBA" id="ARBA00022723"/>
    </source>
</evidence>
<dbReference type="EMBL" id="MQVM01000021">
    <property type="protein sequence ID" value="ONH72461.1"/>
    <property type="molecule type" value="Genomic_DNA"/>
</dbReference>
<feature type="transmembrane region" description="Helical" evidence="12">
    <location>
        <begin position="417"/>
        <end position="443"/>
    </location>
</feature>
<accession>A0A1V2LIW0</accession>
<dbReference type="InterPro" id="IPR001163">
    <property type="entry name" value="Sm_dom_euk/arc"/>
</dbReference>
<dbReference type="SMART" id="SM00651">
    <property type="entry name" value="Sm"/>
    <property type="match status" value="1"/>
</dbReference>
<dbReference type="PANTHER" id="PTHR23289:SF2">
    <property type="entry name" value="CYTOCHROME C OXIDASE ASSEMBLY PROTEIN COX15 HOMOLOG"/>
    <property type="match status" value="1"/>
</dbReference>
<sequence>MVFFARTQMFFTRNPVLLQSRFTNFFTKSTSKRLSTFDFVKSIRSANSVRTAGIPVSNVSKYFAAGFTQQSRQFSTASRLYNGVEASTAAANIRKSSWPANSHKAVGYLCIGTSVLVFAIVVLGGLTRLTESGLSITEWKPVTGALPPMNEQDWIEEFEKYKDSPEFKLLNSDMDLEDFKFIYSMEWSHRLLGRIIGMVFVLPTLYFIARKKVSLRTSAKLLGICGLIGLQGAIGWWMVYSGIDSELLEERRSKPTVSQYRLATHLGAAFLVYCAMISTGFSVLRNQWIMKNPQEYAKYFQQIQSKSLSKFRFFNKGLLGIVFLTAMSGAFVAGLDAGLIYNTFPEMGENYIPSFHELFDPVHSRLKDQSDLWWRNMLENQATVQLEHRILATTTAILVFATHMYSHKIKTIIPRPAYKWLNISMGVVTMQYILGMCTLLYLVPTDLAATHQAGALTLLTTVLLVVNNLKKPSRANMLILKKSLEETAKKSGANMLFFSFFKTLVDQEITVDLKSDIKITGTLKSVDQYLNLKLDNIQVDTEKYPHFIAVKNLFLRGTNIRYIHINPACVDTNLLQDASRREAMASAGEKIAGR</sequence>
<comment type="subcellular location">
    <subcellularLocation>
        <location evidence="2">Membrane</location>
        <topology evidence="2">Multi-pass membrane protein</topology>
    </subcellularLocation>
</comment>
<dbReference type="GO" id="GO:0006784">
    <property type="term" value="P:heme A biosynthetic process"/>
    <property type="evidence" value="ECO:0007669"/>
    <property type="project" value="InterPro"/>
</dbReference>
<dbReference type="GO" id="GO:0120547">
    <property type="term" value="F:heme A synthase activity"/>
    <property type="evidence" value="ECO:0007669"/>
    <property type="project" value="UniProtKB-EC"/>
</dbReference>
<dbReference type="InterPro" id="IPR047575">
    <property type="entry name" value="Sm"/>
</dbReference>
<evidence type="ECO:0000256" key="7">
    <source>
        <dbReference type="ARBA" id="ARBA00023004"/>
    </source>
</evidence>
<evidence type="ECO:0000256" key="8">
    <source>
        <dbReference type="ARBA" id="ARBA00023133"/>
    </source>
</evidence>
<evidence type="ECO:0000256" key="5">
    <source>
        <dbReference type="ARBA" id="ARBA00022989"/>
    </source>
</evidence>
<dbReference type="PROSITE" id="PS52002">
    <property type="entry name" value="SM"/>
    <property type="match status" value="1"/>
</dbReference>
<comment type="cofactor">
    <cofactor evidence="1">
        <name>heme b</name>
        <dbReference type="ChEBI" id="CHEBI:60344"/>
    </cofactor>
</comment>
<gene>
    <name evidence="14" type="ORF">BOH78_3787</name>
</gene>
<name>A0A1V2LIW0_PICKU</name>
<evidence type="ECO:0000256" key="1">
    <source>
        <dbReference type="ARBA" id="ARBA00001970"/>
    </source>
</evidence>
<dbReference type="AlphaFoldDB" id="A0A1V2LIW0"/>
<keyword evidence="6" id="KW-0560">Oxidoreductase</keyword>
<keyword evidence="5 12" id="KW-1133">Transmembrane helix</keyword>
<evidence type="ECO:0000256" key="12">
    <source>
        <dbReference type="SAM" id="Phobius"/>
    </source>
</evidence>
<feature type="transmembrane region" description="Helical" evidence="12">
    <location>
        <begin position="263"/>
        <end position="284"/>
    </location>
</feature>
<dbReference type="InterPro" id="IPR010920">
    <property type="entry name" value="LSM_dom_sf"/>
</dbReference>
<feature type="domain" description="Sm" evidence="13">
    <location>
        <begin position="496"/>
        <end position="569"/>
    </location>
</feature>
<keyword evidence="9 12" id="KW-0472">Membrane</keyword>
<dbReference type="Pfam" id="PF02628">
    <property type="entry name" value="COX15-CtaA"/>
    <property type="match status" value="1"/>
</dbReference>
<dbReference type="FunFam" id="2.30.30.100:FF:000053">
    <property type="entry name" value="U6 snRNA-associated Sm-like protein LSm2"/>
    <property type="match status" value="1"/>
</dbReference>
<dbReference type="HAMAP" id="MF_01665">
    <property type="entry name" value="HemeA_synth_type2"/>
    <property type="match status" value="1"/>
</dbReference>
<evidence type="ECO:0000256" key="10">
    <source>
        <dbReference type="ARBA" id="ARBA00044501"/>
    </source>
</evidence>
<dbReference type="GO" id="GO:0003723">
    <property type="term" value="F:RNA binding"/>
    <property type="evidence" value="ECO:0007669"/>
    <property type="project" value="InterPro"/>
</dbReference>
<reference evidence="15" key="1">
    <citation type="journal article" date="2017" name="Genome Announc.">
        <title>Genome sequences of Cyberlindnera fabianii 65, Pichia kudriavzevii 129, and Saccharomyces cerevisiae 131 isolated from fermented masau fruits in Zimbabwe.</title>
        <authorList>
            <person name="van Rijswijck I.M.H."/>
            <person name="Derks M.F.L."/>
            <person name="Abee T."/>
            <person name="de Ridder D."/>
            <person name="Smid E.J."/>
        </authorList>
    </citation>
    <scope>NUCLEOTIDE SEQUENCE [LARGE SCALE GENOMIC DNA]</scope>
    <source>
        <strain evidence="15">129</strain>
    </source>
</reference>
<evidence type="ECO:0000256" key="2">
    <source>
        <dbReference type="ARBA" id="ARBA00004141"/>
    </source>
</evidence>
<dbReference type="CDD" id="cd01725">
    <property type="entry name" value="LSm2"/>
    <property type="match status" value="1"/>
</dbReference>
<dbReference type="InterPro" id="IPR016654">
    <property type="entry name" value="U6_snRNA_Lsm2"/>
</dbReference>
<comment type="catalytic activity">
    <reaction evidence="11">
        <text>Fe(II)-heme o + 2 A + H2O = Fe(II)-heme a + 2 AH2</text>
        <dbReference type="Rhea" id="RHEA:63388"/>
        <dbReference type="ChEBI" id="CHEBI:13193"/>
        <dbReference type="ChEBI" id="CHEBI:15377"/>
        <dbReference type="ChEBI" id="CHEBI:17499"/>
        <dbReference type="ChEBI" id="CHEBI:60530"/>
        <dbReference type="ChEBI" id="CHEBI:61715"/>
        <dbReference type="EC" id="1.17.99.9"/>
    </reaction>
    <physiologicalReaction direction="left-to-right" evidence="11">
        <dbReference type="Rhea" id="RHEA:63389"/>
    </physiologicalReaction>
</comment>
<evidence type="ECO:0000313" key="15">
    <source>
        <dbReference type="Proteomes" id="UP000189274"/>
    </source>
</evidence>
<keyword evidence="4" id="KW-0479">Metal-binding</keyword>
<evidence type="ECO:0000259" key="13">
    <source>
        <dbReference type="PROSITE" id="PS52002"/>
    </source>
</evidence>
<feature type="transmembrane region" description="Helical" evidence="12">
    <location>
        <begin position="191"/>
        <end position="209"/>
    </location>
</feature>
<dbReference type="GO" id="GO:0005743">
    <property type="term" value="C:mitochondrial inner membrane"/>
    <property type="evidence" value="ECO:0007669"/>
    <property type="project" value="TreeGrafter"/>
</dbReference>
<dbReference type="GO" id="GO:0032991">
    <property type="term" value="C:protein-containing complex"/>
    <property type="evidence" value="ECO:0007669"/>
    <property type="project" value="UniProtKB-ARBA"/>
</dbReference>
<feature type="transmembrane region" description="Helical" evidence="12">
    <location>
        <begin position="449"/>
        <end position="469"/>
    </location>
</feature>
<dbReference type="GO" id="GO:0046872">
    <property type="term" value="F:metal ion binding"/>
    <property type="evidence" value="ECO:0007669"/>
    <property type="project" value="UniProtKB-KW"/>
</dbReference>
<keyword evidence="3 12" id="KW-0812">Transmembrane</keyword>
<dbReference type="GO" id="GO:0006397">
    <property type="term" value="P:mRNA processing"/>
    <property type="evidence" value="ECO:0007669"/>
    <property type="project" value="InterPro"/>
</dbReference>
<evidence type="ECO:0000256" key="3">
    <source>
        <dbReference type="ARBA" id="ARBA00022692"/>
    </source>
</evidence>
<protein>
    <submittedName>
        <fullName evidence="14">Cytochrome c oxidase assembly protein COX15</fullName>
    </submittedName>
</protein>
<dbReference type="InterPro" id="IPR003780">
    <property type="entry name" value="COX15/CtaA_fam"/>
</dbReference>